<accession>A0A2P2N8I4</accession>
<sequence>MEINICTLSLNEILLHDLKFRDKGS</sequence>
<name>A0A2P2N8I4_RHIMU</name>
<reference evidence="1" key="1">
    <citation type="submission" date="2018-02" db="EMBL/GenBank/DDBJ databases">
        <title>Rhizophora mucronata_Transcriptome.</title>
        <authorList>
            <person name="Meera S.P."/>
            <person name="Sreeshan A."/>
            <person name="Augustine A."/>
        </authorList>
    </citation>
    <scope>NUCLEOTIDE SEQUENCE</scope>
    <source>
        <tissue evidence="1">Leaf</tissue>
    </source>
</reference>
<proteinExistence type="predicted"/>
<evidence type="ECO:0000313" key="1">
    <source>
        <dbReference type="EMBL" id="MBX38801.1"/>
    </source>
</evidence>
<dbReference type="EMBL" id="GGEC01058317">
    <property type="protein sequence ID" value="MBX38801.1"/>
    <property type="molecule type" value="Transcribed_RNA"/>
</dbReference>
<protein>
    <submittedName>
        <fullName evidence="1">Uncharacterized protein</fullName>
    </submittedName>
</protein>
<organism evidence="1">
    <name type="scientific">Rhizophora mucronata</name>
    <name type="common">Asiatic mangrove</name>
    <dbReference type="NCBI Taxonomy" id="61149"/>
    <lineage>
        <taxon>Eukaryota</taxon>
        <taxon>Viridiplantae</taxon>
        <taxon>Streptophyta</taxon>
        <taxon>Embryophyta</taxon>
        <taxon>Tracheophyta</taxon>
        <taxon>Spermatophyta</taxon>
        <taxon>Magnoliopsida</taxon>
        <taxon>eudicotyledons</taxon>
        <taxon>Gunneridae</taxon>
        <taxon>Pentapetalae</taxon>
        <taxon>rosids</taxon>
        <taxon>fabids</taxon>
        <taxon>Malpighiales</taxon>
        <taxon>Rhizophoraceae</taxon>
        <taxon>Rhizophora</taxon>
    </lineage>
</organism>
<dbReference type="AlphaFoldDB" id="A0A2P2N8I4"/>